<sequence>MKKKLVRMSPAMSIAFVLFASHAGGGFATGNQANTYFVKLGWSGLVSAVVAMVLLTWTLKEAIVMYNSRGLKSYKELFETLYHPFDKLELVFEGFYYIMVVMVIASTISGSASALKEFFNFNYGLSVLGVSVLTLMLAIFGERLVRNVGTLMGMVILVTSVLIYLVGSFKGDLVGVLTSNFSKTGFSNLDKAIFNGFIYAGFQCVQIPSMISCSRVLNSEREVSKSMKLSCLINSLALGLSVLMLLVWRGYYTGLEGGEVIPTLTSTNATGFKWMTAFYVISLVLCLLSSGVSIIFGFVSRFENSKALRKVESLELRRFGLAVGILVLSMAISMAGLTNIIKYGYGYCGYIAILFIVLPFTTVGYYKNKKYLQPEVRREFVLD</sequence>
<dbReference type="PANTHER" id="PTHR37814:SF1">
    <property type="entry name" value="MEMBRANE PROTEIN"/>
    <property type="match status" value="1"/>
</dbReference>
<feature type="transmembrane region" description="Helical" evidence="6">
    <location>
        <begin position="148"/>
        <end position="167"/>
    </location>
</feature>
<dbReference type="GO" id="GO:0016020">
    <property type="term" value="C:membrane"/>
    <property type="evidence" value="ECO:0007669"/>
    <property type="project" value="UniProtKB-SubCell"/>
</dbReference>
<keyword evidence="7" id="KW-0732">Signal</keyword>
<evidence type="ECO:0000256" key="2">
    <source>
        <dbReference type="ARBA" id="ARBA00006434"/>
    </source>
</evidence>
<accession>A0A133PQC9</accession>
<dbReference type="PATRIC" id="fig|54005.3.peg.701"/>
<evidence type="ECO:0000256" key="7">
    <source>
        <dbReference type="SAM" id="SignalP"/>
    </source>
</evidence>
<comment type="similarity">
    <text evidence="2">Belongs to the sodium:solute symporter (SSF) (TC 2.A.21) family.</text>
</comment>
<comment type="subcellular location">
    <subcellularLocation>
        <location evidence="1">Membrane</location>
        <topology evidence="1">Multi-pass membrane protein</topology>
    </subcellularLocation>
</comment>
<keyword evidence="5 6" id="KW-0472">Membrane</keyword>
<organism evidence="8">
    <name type="scientific">Peptoniphilus harei</name>
    <dbReference type="NCBI Taxonomy" id="54005"/>
    <lineage>
        <taxon>Bacteria</taxon>
        <taxon>Bacillati</taxon>
        <taxon>Bacillota</taxon>
        <taxon>Tissierellia</taxon>
        <taxon>Tissierellales</taxon>
        <taxon>Peptoniphilaceae</taxon>
        <taxon>Peptoniphilus</taxon>
    </lineage>
</organism>
<dbReference type="Proteomes" id="UP000070174">
    <property type="component" value="Unassembled WGS sequence"/>
</dbReference>
<evidence type="ECO:0000313" key="8">
    <source>
        <dbReference type="EMBL" id="KXA30848.1"/>
    </source>
</evidence>
<feature type="transmembrane region" description="Helical" evidence="6">
    <location>
        <begin position="319"/>
        <end position="338"/>
    </location>
</feature>
<name>A0A133PQC9_9FIRM</name>
<feature type="transmembrane region" description="Helical" evidence="6">
    <location>
        <begin position="121"/>
        <end position="141"/>
    </location>
</feature>
<dbReference type="InterPro" id="IPR038377">
    <property type="entry name" value="Na/Glc_symporter_sf"/>
</dbReference>
<feature type="transmembrane region" description="Helical" evidence="6">
    <location>
        <begin position="277"/>
        <end position="299"/>
    </location>
</feature>
<evidence type="ECO:0000256" key="3">
    <source>
        <dbReference type="ARBA" id="ARBA00022692"/>
    </source>
</evidence>
<protein>
    <submittedName>
        <fullName evidence="8">Uncharacterized protein</fullName>
    </submittedName>
</protein>
<keyword evidence="4 6" id="KW-1133">Transmembrane helix</keyword>
<dbReference type="Gene3D" id="1.20.1730.10">
    <property type="entry name" value="Sodium/glucose cotransporter"/>
    <property type="match status" value="1"/>
</dbReference>
<dbReference type="PROSITE" id="PS50283">
    <property type="entry name" value="NA_SOLUT_SYMP_3"/>
    <property type="match status" value="1"/>
</dbReference>
<dbReference type="InterPro" id="IPR001734">
    <property type="entry name" value="Na/solute_symporter"/>
</dbReference>
<dbReference type="PANTHER" id="PTHR37814">
    <property type="entry name" value="CONSERVED MEMBRANE PROTEIN"/>
    <property type="match status" value="1"/>
</dbReference>
<evidence type="ECO:0000256" key="5">
    <source>
        <dbReference type="ARBA" id="ARBA00023136"/>
    </source>
</evidence>
<dbReference type="GO" id="GO:0022857">
    <property type="term" value="F:transmembrane transporter activity"/>
    <property type="evidence" value="ECO:0007669"/>
    <property type="project" value="InterPro"/>
</dbReference>
<dbReference type="InterPro" id="IPR038728">
    <property type="entry name" value="YkvI-like"/>
</dbReference>
<feature type="signal peptide" evidence="7">
    <location>
        <begin position="1"/>
        <end position="23"/>
    </location>
</feature>
<gene>
    <name evidence="8" type="ORF">HMPREF3229_00713</name>
</gene>
<feature type="chain" id="PRO_5038959191" evidence="7">
    <location>
        <begin position="24"/>
        <end position="383"/>
    </location>
</feature>
<keyword evidence="3 6" id="KW-0812">Transmembrane</keyword>
<dbReference type="EMBL" id="LRQE01000023">
    <property type="protein sequence ID" value="KXA30848.1"/>
    <property type="molecule type" value="Genomic_DNA"/>
</dbReference>
<evidence type="ECO:0000313" key="9">
    <source>
        <dbReference type="Proteomes" id="UP000070174"/>
    </source>
</evidence>
<evidence type="ECO:0000256" key="6">
    <source>
        <dbReference type="SAM" id="Phobius"/>
    </source>
</evidence>
<dbReference type="RefSeq" id="WP_060799929.1">
    <property type="nucleotide sequence ID" value="NZ_KQ957096.1"/>
</dbReference>
<feature type="transmembrane region" description="Helical" evidence="6">
    <location>
        <begin position="229"/>
        <end position="248"/>
    </location>
</feature>
<proteinExistence type="inferred from homology"/>
<dbReference type="AlphaFoldDB" id="A0A133PQC9"/>
<feature type="transmembrane region" description="Helical" evidence="6">
    <location>
        <begin position="197"/>
        <end position="217"/>
    </location>
</feature>
<feature type="transmembrane region" description="Helical" evidence="6">
    <location>
        <begin position="344"/>
        <end position="366"/>
    </location>
</feature>
<feature type="transmembrane region" description="Helical" evidence="6">
    <location>
        <begin position="95"/>
        <end position="115"/>
    </location>
</feature>
<evidence type="ECO:0000256" key="1">
    <source>
        <dbReference type="ARBA" id="ARBA00004141"/>
    </source>
</evidence>
<feature type="transmembrane region" description="Helical" evidence="6">
    <location>
        <begin position="38"/>
        <end position="59"/>
    </location>
</feature>
<reference evidence="8 9" key="1">
    <citation type="submission" date="2016-01" db="EMBL/GenBank/DDBJ databases">
        <authorList>
            <person name="Oliw E.H."/>
        </authorList>
    </citation>
    <scope>NUCLEOTIDE SEQUENCE [LARGE SCALE GENOMIC DNA]</scope>
    <source>
        <strain evidence="8 9">CMW7756A</strain>
    </source>
</reference>
<comment type="caution">
    <text evidence="8">The sequence shown here is derived from an EMBL/GenBank/DDBJ whole genome shotgun (WGS) entry which is preliminary data.</text>
</comment>
<evidence type="ECO:0000256" key="4">
    <source>
        <dbReference type="ARBA" id="ARBA00022989"/>
    </source>
</evidence>